<name>A0A9N9M559_9HELO</name>
<dbReference type="AlphaFoldDB" id="A0A9N9M559"/>
<accession>A0A9N9M559</accession>
<dbReference type="EMBL" id="CAJVRM010000720">
    <property type="protein sequence ID" value="CAG8983301.1"/>
    <property type="molecule type" value="Genomic_DNA"/>
</dbReference>
<organism evidence="1 2">
    <name type="scientific">Hymenoscyphus albidus</name>
    <dbReference type="NCBI Taxonomy" id="595503"/>
    <lineage>
        <taxon>Eukaryota</taxon>
        <taxon>Fungi</taxon>
        <taxon>Dikarya</taxon>
        <taxon>Ascomycota</taxon>
        <taxon>Pezizomycotina</taxon>
        <taxon>Leotiomycetes</taxon>
        <taxon>Helotiales</taxon>
        <taxon>Helotiaceae</taxon>
        <taxon>Hymenoscyphus</taxon>
    </lineage>
</organism>
<dbReference type="Proteomes" id="UP000701801">
    <property type="component" value="Unassembled WGS sequence"/>
</dbReference>
<proteinExistence type="predicted"/>
<sequence>MPTLQINASHSGRDRKWAGKMLTSSHATENHSSNNMCKATIITDVILCGHTIDAAPSLVPDGCGGCGTATSTVHMASSKRKTPCEDCKADGKWVQQNGKWVKA</sequence>
<evidence type="ECO:0000313" key="1">
    <source>
        <dbReference type="EMBL" id="CAG8983301.1"/>
    </source>
</evidence>
<keyword evidence="2" id="KW-1185">Reference proteome</keyword>
<gene>
    <name evidence="1" type="ORF">HYALB_00002739</name>
</gene>
<evidence type="ECO:0000313" key="2">
    <source>
        <dbReference type="Proteomes" id="UP000701801"/>
    </source>
</evidence>
<protein>
    <submittedName>
        <fullName evidence="1">Uncharacterized protein</fullName>
    </submittedName>
</protein>
<reference evidence="1" key="1">
    <citation type="submission" date="2021-07" db="EMBL/GenBank/DDBJ databases">
        <authorList>
            <person name="Durling M."/>
        </authorList>
    </citation>
    <scope>NUCLEOTIDE SEQUENCE</scope>
</reference>
<comment type="caution">
    <text evidence="1">The sequence shown here is derived from an EMBL/GenBank/DDBJ whole genome shotgun (WGS) entry which is preliminary data.</text>
</comment>
<dbReference type="OrthoDB" id="5291550at2759"/>